<evidence type="ECO:0000256" key="3">
    <source>
        <dbReference type="ARBA" id="ARBA00038493"/>
    </source>
</evidence>
<dbReference type="Proteomes" id="UP000007264">
    <property type="component" value="Unassembled WGS sequence"/>
</dbReference>
<dbReference type="STRING" id="574566.I0Z6N8"/>
<dbReference type="GO" id="GO:0019172">
    <property type="term" value="F:glyoxalase III activity"/>
    <property type="evidence" value="ECO:0007669"/>
    <property type="project" value="TreeGrafter"/>
</dbReference>
<dbReference type="InterPro" id="IPR002818">
    <property type="entry name" value="DJ-1/PfpI"/>
</dbReference>
<keyword evidence="1" id="KW-0346">Stress response</keyword>
<keyword evidence="2" id="KW-0456">Lyase</keyword>
<dbReference type="OrthoDB" id="543156at2759"/>
<dbReference type="eggNOG" id="ENOG502RZ3Y">
    <property type="taxonomic scope" value="Eukaryota"/>
</dbReference>
<dbReference type="Gene3D" id="3.40.50.880">
    <property type="match status" value="1"/>
</dbReference>
<name>I0Z6N8_COCSC</name>
<dbReference type="GO" id="GO:0019243">
    <property type="term" value="P:methylglyoxal catabolic process to D-lactate via S-lactoyl-glutathione"/>
    <property type="evidence" value="ECO:0007669"/>
    <property type="project" value="TreeGrafter"/>
</dbReference>
<dbReference type="Pfam" id="PF01965">
    <property type="entry name" value="DJ-1_PfpI"/>
    <property type="match status" value="1"/>
</dbReference>
<protein>
    <submittedName>
        <fullName evidence="5">Class I glutamine amidotransferase-like protein</fullName>
    </submittedName>
</protein>
<dbReference type="RefSeq" id="XP_005650851.1">
    <property type="nucleotide sequence ID" value="XM_005650794.1"/>
</dbReference>
<dbReference type="CDD" id="cd03141">
    <property type="entry name" value="GATase1_Hsp31_like"/>
    <property type="match status" value="1"/>
</dbReference>
<accession>I0Z6N8</accession>
<evidence type="ECO:0000256" key="1">
    <source>
        <dbReference type="ARBA" id="ARBA00023016"/>
    </source>
</evidence>
<sequence>MVQIDRILIVCTSTGILGDTDQQTGVWAEELAVPYYLLLKKGYLVDIVSIGGNKVPIEPLSVAPPYNRNAAIRRFLEDVELQTKLKNTTSIAYVDPAPYVAVFIPGGHGIAWDGPFSKELMRVVESAYAGGKVIGAVCHGPAGLIGAKVTDPGDPLYGQSILTDKQVTGLSNSEEESTGRAALVPFLLEDKLKEVGAVYVRGVRDLGPYAIRAGQIITGQNPASSKRTAELVIEALSFGVRLTP</sequence>
<evidence type="ECO:0000256" key="2">
    <source>
        <dbReference type="ARBA" id="ARBA00023239"/>
    </source>
</evidence>
<dbReference type="AlphaFoldDB" id="I0Z6N8"/>
<evidence type="ECO:0000259" key="4">
    <source>
        <dbReference type="Pfam" id="PF01965"/>
    </source>
</evidence>
<dbReference type="GO" id="GO:0016740">
    <property type="term" value="F:transferase activity"/>
    <property type="evidence" value="ECO:0007669"/>
    <property type="project" value="UniProtKB-KW"/>
</dbReference>
<dbReference type="PANTHER" id="PTHR48094">
    <property type="entry name" value="PROTEIN/NUCLEIC ACID DEGLYCASE DJ-1-RELATED"/>
    <property type="match status" value="1"/>
</dbReference>
<reference evidence="5 6" key="1">
    <citation type="journal article" date="2012" name="Genome Biol.">
        <title>The genome of the polar eukaryotic microalga coccomyxa subellipsoidea reveals traits of cold adaptation.</title>
        <authorList>
            <person name="Blanc G."/>
            <person name="Agarkova I."/>
            <person name="Grimwood J."/>
            <person name="Kuo A."/>
            <person name="Brueggeman A."/>
            <person name="Dunigan D."/>
            <person name="Gurnon J."/>
            <person name="Ladunga I."/>
            <person name="Lindquist E."/>
            <person name="Lucas S."/>
            <person name="Pangilinan J."/>
            <person name="Proschold T."/>
            <person name="Salamov A."/>
            <person name="Schmutz J."/>
            <person name="Weeks D."/>
            <person name="Yamada T."/>
            <person name="Claverie J.M."/>
            <person name="Grigoriev I."/>
            <person name="Van Etten J."/>
            <person name="Lomsadze A."/>
            <person name="Borodovsky M."/>
        </authorList>
    </citation>
    <scope>NUCLEOTIDE SEQUENCE [LARGE SCALE GENOMIC DNA]</scope>
    <source>
        <strain evidence="5 6">C-169</strain>
    </source>
</reference>
<feature type="domain" description="DJ-1/PfpI" evidence="4">
    <location>
        <begin position="29"/>
        <end position="150"/>
    </location>
</feature>
<comment type="caution">
    <text evidence="5">The sequence shown here is derived from an EMBL/GenBank/DDBJ whole genome shotgun (WGS) entry which is preliminary data.</text>
</comment>
<gene>
    <name evidence="5" type="ORF">COCSUDRAFT_26959</name>
</gene>
<evidence type="ECO:0000313" key="5">
    <source>
        <dbReference type="EMBL" id="EIE26307.1"/>
    </source>
</evidence>
<dbReference type="InterPro" id="IPR050325">
    <property type="entry name" value="Prot/Nucl_acid_deglycase"/>
</dbReference>
<dbReference type="GeneID" id="17044317"/>
<keyword evidence="6" id="KW-1185">Reference proteome</keyword>
<dbReference type="GO" id="GO:0005737">
    <property type="term" value="C:cytoplasm"/>
    <property type="evidence" value="ECO:0007669"/>
    <property type="project" value="TreeGrafter"/>
</dbReference>
<proteinExistence type="inferred from homology"/>
<evidence type="ECO:0000313" key="6">
    <source>
        <dbReference type="Proteomes" id="UP000007264"/>
    </source>
</evidence>
<dbReference type="EMBL" id="AGSI01000002">
    <property type="protein sequence ID" value="EIE26307.1"/>
    <property type="molecule type" value="Genomic_DNA"/>
</dbReference>
<comment type="similarity">
    <text evidence="3">Belongs to the peptidase C56 family. HSP31-like subfamily.</text>
</comment>
<organism evidence="5 6">
    <name type="scientific">Coccomyxa subellipsoidea (strain C-169)</name>
    <name type="common">Green microalga</name>
    <dbReference type="NCBI Taxonomy" id="574566"/>
    <lineage>
        <taxon>Eukaryota</taxon>
        <taxon>Viridiplantae</taxon>
        <taxon>Chlorophyta</taxon>
        <taxon>core chlorophytes</taxon>
        <taxon>Trebouxiophyceae</taxon>
        <taxon>Trebouxiophyceae incertae sedis</taxon>
        <taxon>Coccomyxaceae</taxon>
        <taxon>Coccomyxa</taxon>
        <taxon>Coccomyxa subellipsoidea</taxon>
    </lineage>
</organism>
<dbReference type="KEGG" id="csl:COCSUDRAFT_26959"/>
<dbReference type="PANTHER" id="PTHR48094:SF11">
    <property type="entry name" value="GLUTATHIONE-INDEPENDENT GLYOXALASE HSP31-RELATED"/>
    <property type="match status" value="1"/>
</dbReference>
<dbReference type="SUPFAM" id="SSF52317">
    <property type="entry name" value="Class I glutamine amidotransferase-like"/>
    <property type="match status" value="1"/>
</dbReference>
<dbReference type="InterPro" id="IPR029062">
    <property type="entry name" value="Class_I_gatase-like"/>
</dbReference>